<dbReference type="OrthoDB" id="5815349at2759"/>
<protein>
    <recommendedName>
        <fullName evidence="1">non-specific serine/threonine protein kinase</fullName>
        <ecNumber evidence="1">2.7.11.1</ecNumber>
    </recommendedName>
</protein>
<evidence type="ECO:0000256" key="1">
    <source>
        <dbReference type="ARBA" id="ARBA00012513"/>
    </source>
</evidence>
<dbReference type="AlphaFoldDB" id="A0A2G5SC81"/>
<reference evidence="3" key="2">
    <citation type="journal article" date="2018" name="Science">
        <title>Rapid genome shrinkage in a self-fertile nematode reveals sperm competition proteins.</title>
        <authorList>
            <person name="Yin D."/>
            <person name="Schwarz E.M."/>
            <person name="Thomas C.G."/>
            <person name="Felde R.L."/>
            <person name="Korf I.F."/>
            <person name="Cutter A.D."/>
            <person name="Schartner C.M."/>
            <person name="Ralston E.J."/>
            <person name="Meyer B.J."/>
            <person name="Haag E.S."/>
        </authorList>
    </citation>
    <scope>NUCLEOTIDE SEQUENCE</scope>
    <source>
        <strain evidence="3">JU1422</strain>
    </source>
</reference>
<name>A0A2G5SC81_9PELO</name>
<dbReference type="PROSITE" id="PS00108">
    <property type="entry name" value="PROTEIN_KINASE_ST"/>
    <property type="match status" value="1"/>
</dbReference>
<dbReference type="InterPro" id="IPR000719">
    <property type="entry name" value="Prot_kinase_dom"/>
</dbReference>
<dbReference type="SUPFAM" id="SSF56112">
    <property type="entry name" value="Protein kinase-like (PK-like)"/>
    <property type="match status" value="1"/>
</dbReference>
<reference evidence="5" key="1">
    <citation type="submission" date="2017-10" db="EMBL/GenBank/DDBJ databases">
        <title>Rapid genome shrinkage in a self-fertile nematode reveals novel sperm competition proteins.</title>
        <authorList>
            <person name="Yin D."/>
            <person name="Schwarz E.M."/>
            <person name="Thomas C.G."/>
            <person name="Felde R.L."/>
            <person name="Korf I.F."/>
            <person name="Cutter A.D."/>
            <person name="Schartner C.M."/>
            <person name="Ralston E.J."/>
            <person name="Meyer B.J."/>
            <person name="Haag E.S."/>
        </authorList>
    </citation>
    <scope>NUCLEOTIDE SEQUENCE [LARGE SCALE GENOMIC DNA]</scope>
    <source>
        <strain evidence="5">JU1422</strain>
    </source>
</reference>
<dbReference type="Proteomes" id="UP000230233">
    <property type="component" value="Unassembled WGS sequence"/>
</dbReference>
<evidence type="ECO:0000259" key="2">
    <source>
        <dbReference type="PROSITE" id="PS50011"/>
    </source>
</evidence>
<sequence>MTFANGTLIKNRYHVIGRLGKGGFGTVYKVTDVVDEKAKALKEVKGYDPDLSEIRNLEALAAIPGVQKMHTHFLHKTSLCIILEIYSIDLGSLFDNQHFTKNQIMKIGYQLTKILKDVHGAGYLHRDLKSENIMLKAVGNEAFLHIVDFGMAKCFMTPDGNIIPVPMKDYNFAMSDYSSLSLALGNRANETDDLVMMLYMLMDFAKVAPFGGKTHVQKTAMKIFFHSNPGQVLRNDSSFLLGVAYVIINQANANNVDYDEILKSFQNTAKPVDLNKPFCLKYARGKKITLV</sequence>
<gene>
    <name evidence="4" type="ORF">B9Z55_027524</name>
    <name evidence="3" type="ORF">B9Z55_028203</name>
</gene>
<dbReference type="SMART" id="SM00220">
    <property type="entry name" value="S_TKc"/>
    <property type="match status" value="1"/>
</dbReference>
<dbReference type="GO" id="GO:0004674">
    <property type="term" value="F:protein serine/threonine kinase activity"/>
    <property type="evidence" value="ECO:0007669"/>
    <property type="project" value="UniProtKB-EC"/>
</dbReference>
<dbReference type="Pfam" id="PF00069">
    <property type="entry name" value="Pkinase"/>
    <property type="match status" value="1"/>
</dbReference>
<evidence type="ECO:0000313" key="5">
    <source>
        <dbReference type="Proteomes" id="UP000230233"/>
    </source>
</evidence>
<dbReference type="EC" id="2.7.11.1" evidence="1"/>
<keyword evidence="5" id="KW-1185">Reference proteome</keyword>
<dbReference type="Gene3D" id="1.10.510.10">
    <property type="entry name" value="Transferase(Phosphotransferase) domain 1"/>
    <property type="match status" value="1"/>
</dbReference>
<organism evidence="3 5">
    <name type="scientific">Caenorhabditis nigoni</name>
    <dbReference type="NCBI Taxonomy" id="1611254"/>
    <lineage>
        <taxon>Eukaryota</taxon>
        <taxon>Metazoa</taxon>
        <taxon>Ecdysozoa</taxon>
        <taxon>Nematoda</taxon>
        <taxon>Chromadorea</taxon>
        <taxon>Rhabditida</taxon>
        <taxon>Rhabditina</taxon>
        <taxon>Rhabditomorpha</taxon>
        <taxon>Rhabditoidea</taxon>
        <taxon>Rhabditidae</taxon>
        <taxon>Peloderinae</taxon>
        <taxon>Caenorhabditis</taxon>
    </lineage>
</organism>
<accession>A0A2G5SC81</accession>
<proteinExistence type="predicted"/>
<dbReference type="InterPro" id="IPR008271">
    <property type="entry name" value="Ser/Thr_kinase_AS"/>
</dbReference>
<evidence type="ECO:0000313" key="3">
    <source>
        <dbReference type="EMBL" id="PIC12674.1"/>
    </source>
</evidence>
<dbReference type="PROSITE" id="PS50011">
    <property type="entry name" value="PROTEIN_KINASE_DOM"/>
    <property type="match status" value="1"/>
</dbReference>
<dbReference type="InterPro" id="IPR011009">
    <property type="entry name" value="Kinase-like_dom_sf"/>
</dbReference>
<feature type="domain" description="Protein kinase" evidence="2">
    <location>
        <begin position="13"/>
        <end position="291"/>
    </location>
</feature>
<dbReference type="PANTHER" id="PTHR11909">
    <property type="entry name" value="CASEIN KINASE-RELATED"/>
    <property type="match status" value="1"/>
</dbReference>
<dbReference type="EMBL" id="PDUG01000019">
    <property type="protein sequence ID" value="PIC12674.1"/>
    <property type="molecule type" value="Genomic_DNA"/>
</dbReference>
<evidence type="ECO:0000313" key="4">
    <source>
        <dbReference type="EMBL" id="PIC13645.1"/>
    </source>
</evidence>
<dbReference type="EMBL" id="PDUG01000011">
    <property type="protein sequence ID" value="PIC13645.1"/>
    <property type="molecule type" value="Genomic_DNA"/>
</dbReference>
<dbReference type="InterPro" id="IPR050235">
    <property type="entry name" value="CK1_Ser-Thr_kinase"/>
</dbReference>
<dbReference type="GO" id="GO:0005524">
    <property type="term" value="F:ATP binding"/>
    <property type="evidence" value="ECO:0007669"/>
    <property type="project" value="InterPro"/>
</dbReference>
<comment type="caution">
    <text evidence="3">The sequence shown here is derived from an EMBL/GenBank/DDBJ whole genome shotgun (WGS) entry which is preliminary data.</text>
</comment>
<dbReference type="STRING" id="1611254.A0A2G5SC81"/>